<accession>A0A2H0TY79</accession>
<dbReference type="EMBL" id="PFBU01000058">
    <property type="protein sequence ID" value="PIR78186.1"/>
    <property type="molecule type" value="Genomic_DNA"/>
</dbReference>
<name>A0A2H0TY79_9BACT</name>
<dbReference type="Proteomes" id="UP000230852">
    <property type="component" value="Unassembled WGS sequence"/>
</dbReference>
<proteinExistence type="predicted"/>
<comment type="caution">
    <text evidence="1">The sequence shown here is derived from an EMBL/GenBank/DDBJ whole genome shotgun (WGS) entry which is preliminary data.</text>
</comment>
<dbReference type="AlphaFoldDB" id="A0A2H0TY79"/>
<evidence type="ECO:0000313" key="1">
    <source>
        <dbReference type="EMBL" id="PIR78186.1"/>
    </source>
</evidence>
<sequence>MSEKRLYVSMVDHYNFNTKEDLIKYFFENFGQVNITRQDLMWWCKNVDKDSVNDSVLIEQFPNIDDRKEVVKILLKIKDLGLDN</sequence>
<protein>
    <submittedName>
        <fullName evidence="1">Uncharacterized protein</fullName>
    </submittedName>
</protein>
<evidence type="ECO:0000313" key="2">
    <source>
        <dbReference type="Proteomes" id="UP000230852"/>
    </source>
</evidence>
<gene>
    <name evidence="1" type="ORF">COU28_02985</name>
</gene>
<reference evidence="2" key="1">
    <citation type="submission" date="2017-09" db="EMBL/GenBank/DDBJ databases">
        <title>Depth-based differentiation of microbial function through sediment-hosted aquifers and enrichment of novel symbionts in the deep terrestrial subsurface.</title>
        <authorList>
            <person name="Probst A.J."/>
            <person name="Ladd B."/>
            <person name="Jarett J.K."/>
            <person name="Geller-Mcgrath D.E."/>
            <person name="Sieber C.M.K."/>
            <person name="Emerson J.B."/>
            <person name="Anantharaman K."/>
            <person name="Thomas B.C."/>
            <person name="Malmstrom R."/>
            <person name="Stieglmeier M."/>
            <person name="Klingl A."/>
            <person name="Woyke T."/>
            <person name="Ryan C.M."/>
            <person name="Banfield J.F."/>
        </authorList>
    </citation>
    <scope>NUCLEOTIDE SEQUENCE [LARGE SCALE GENOMIC DNA]</scope>
</reference>
<organism evidence="1 2">
    <name type="scientific">Candidatus Magasanikbacteria bacterium CG10_big_fil_rev_8_21_14_0_10_36_16</name>
    <dbReference type="NCBI Taxonomy" id="1974645"/>
    <lineage>
        <taxon>Bacteria</taxon>
        <taxon>Candidatus Magasanikiibacteriota</taxon>
    </lineage>
</organism>